<evidence type="ECO:0000313" key="4">
    <source>
        <dbReference type="Proteomes" id="UP001108240"/>
    </source>
</evidence>
<feature type="region of interest" description="Disordered" evidence="1">
    <location>
        <begin position="1"/>
        <end position="59"/>
    </location>
</feature>
<dbReference type="Pfam" id="PF13843">
    <property type="entry name" value="DDE_Tnp_1_7"/>
    <property type="match status" value="1"/>
</dbReference>
<reference evidence="3" key="1">
    <citation type="submission" date="2025-08" db="UniProtKB">
        <authorList>
            <consortium name="Ensembl"/>
        </authorList>
    </citation>
    <scope>IDENTIFICATION</scope>
</reference>
<feature type="domain" description="PiggyBac transposable element-derived protein" evidence="2">
    <location>
        <begin position="84"/>
        <end position="349"/>
    </location>
</feature>
<protein>
    <recommendedName>
        <fullName evidence="2">PiggyBac transposable element-derived protein domain-containing protein</fullName>
    </recommendedName>
</protein>
<sequence length="456" mass="51958">MAKQLSAHDVIHQIFDSETSEEEEMQDASCSEDVSEEEGTTESATELETTDEELSSSDEGPAEVAVYGMQTQVGQFSAPQCHNRHFHVLSRVIRFDNRETRHQRHQNDKLAPIRELWDKWVERLPLIYNPGPAVTVDERLVAFRGRCRFKQYIPNKPAKYGIKLWTACDSKSSYAWNMQDYTGKPSSGVPEKNQGQRAVLEMTEGLQGHTVGCDNFYTSYNLGKELLRKKNTMVGTIRRNKTELPPALVTNMNRDLFSTKFAFTDTHALVSYCPKKRKNVLLMSTLHKDACVSTREDRKPEAILYYNENKGGDDNLDKVTGTYSCKRKTLRWPMVLFFNILDVSAYNAFVAWMEVNPGWKEGKTFRRRLFLEELGKSMVTPLIQRRQNIPRALPSATLVRDIQTPEPGRSAGTGRGEKRKRCTLCAPKDVKTGTVCFKCRAHICKAHTLYCCQSCA</sequence>
<dbReference type="Ensembl" id="ENSCCRT00000200677.1">
    <property type="protein sequence ID" value="ENSCCRP00000144928.1"/>
    <property type="gene ID" value="ENSCCRG00000066155.1"/>
</dbReference>
<dbReference type="OMA" id="HICKAHT"/>
<dbReference type="Proteomes" id="UP001108240">
    <property type="component" value="Unplaced"/>
</dbReference>
<dbReference type="InterPro" id="IPR029526">
    <property type="entry name" value="PGBD"/>
</dbReference>
<evidence type="ECO:0000313" key="3">
    <source>
        <dbReference type="Ensembl" id="ENSCCRP00000144928.1"/>
    </source>
</evidence>
<dbReference type="PANTHER" id="PTHR46599:SF6">
    <property type="entry name" value="DUAL SPECIFICITY PHOSPHATASE 26"/>
    <property type="match status" value="1"/>
</dbReference>
<dbReference type="GeneTree" id="ENSGT00510000049866"/>
<reference evidence="3" key="2">
    <citation type="submission" date="2025-09" db="UniProtKB">
        <authorList>
            <consortium name="Ensembl"/>
        </authorList>
    </citation>
    <scope>IDENTIFICATION</scope>
</reference>
<evidence type="ECO:0000259" key="2">
    <source>
        <dbReference type="Pfam" id="PF13843"/>
    </source>
</evidence>
<dbReference type="AlphaFoldDB" id="A0A9J8AL15"/>
<name>A0A9J8AL15_CYPCA</name>
<keyword evidence="4" id="KW-1185">Reference proteome</keyword>
<dbReference type="PANTHER" id="PTHR46599">
    <property type="entry name" value="PIGGYBAC TRANSPOSABLE ELEMENT-DERIVED PROTEIN 4"/>
    <property type="match status" value="1"/>
</dbReference>
<proteinExistence type="predicted"/>
<evidence type="ECO:0000256" key="1">
    <source>
        <dbReference type="SAM" id="MobiDB-lite"/>
    </source>
</evidence>
<accession>A0A9J8AL15</accession>
<organism evidence="3 4">
    <name type="scientific">Cyprinus carpio carpio</name>
    <dbReference type="NCBI Taxonomy" id="630221"/>
    <lineage>
        <taxon>Eukaryota</taxon>
        <taxon>Metazoa</taxon>
        <taxon>Chordata</taxon>
        <taxon>Craniata</taxon>
        <taxon>Vertebrata</taxon>
        <taxon>Euteleostomi</taxon>
        <taxon>Actinopterygii</taxon>
        <taxon>Neopterygii</taxon>
        <taxon>Teleostei</taxon>
        <taxon>Ostariophysi</taxon>
        <taxon>Cypriniformes</taxon>
        <taxon>Cyprinidae</taxon>
        <taxon>Cyprininae</taxon>
        <taxon>Cyprinus</taxon>
    </lineage>
</organism>